<comment type="caution">
    <text evidence="1">The sequence shown here is derived from an EMBL/GenBank/DDBJ whole genome shotgun (WGS) entry which is preliminary data.</text>
</comment>
<gene>
    <name evidence="1" type="ORF">Tci_908231</name>
</gene>
<accession>A0A699VKY7</accession>
<proteinExistence type="predicted"/>
<organism evidence="1">
    <name type="scientific">Tanacetum cinerariifolium</name>
    <name type="common">Dalmatian daisy</name>
    <name type="synonym">Chrysanthemum cinerariifolium</name>
    <dbReference type="NCBI Taxonomy" id="118510"/>
    <lineage>
        <taxon>Eukaryota</taxon>
        <taxon>Viridiplantae</taxon>
        <taxon>Streptophyta</taxon>
        <taxon>Embryophyta</taxon>
        <taxon>Tracheophyta</taxon>
        <taxon>Spermatophyta</taxon>
        <taxon>Magnoliopsida</taxon>
        <taxon>eudicotyledons</taxon>
        <taxon>Gunneridae</taxon>
        <taxon>Pentapetalae</taxon>
        <taxon>asterids</taxon>
        <taxon>campanulids</taxon>
        <taxon>Asterales</taxon>
        <taxon>Asteraceae</taxon>
        <taxon>Asteroideae</taxon>
        <taxon>Anthemideae</taxon>
        <taxon>Anthemidinae</taxon>
        <taxon>Tanacetum</taxon>
    </lineage>
</organism>
<dbReference type="AlphaFoldDB" id="A0A699VKY7"/>
<protein>
    <submittedName>
        <fullName evidence="1">Uncharacterized protein</fullName>
    </submittedName>
</protein>
<dbReference type="EMBL" id="BKCJ011469344">
    <property type="protein sequence ID" value="GFD36262.1"/>
    <property type="molecule type" value="Genomic_DNA"/>
</dbReference>
<evidence type="ECO:0000313" key="1">
    <source>
        <dbReference type="EMBL" id="GFD36262.1"/>
    </source>
</evidence>
<feature type="non-terminal residue" evidence="1">
    <location>
        <position position="1"/>
    </location>
</feature>
<feature type="non-terminal residue" evidence="1">
    <location>
        <position position="101"/>
    </location>
</feature>
<reference evidence="1" key="1">
    <citation type="journal article" date="2019" name="Sci. Rep.">
        <title>Draft genome of Tanacetum cinerariifolium, the natural source of mosquito coil.</title>
        <authorList>
            <person name="Yamashiro T."/>
            <person name="Shiraishi A."/>
            <person name="Satake H."/>
            <person name="Nakayama K."/>
        </authorList>
    </citation>
    <scope>NUCLEOTIDE SEQUENCE</scope>
</reference>
<sequence>GAIPRPVQAPAAIVLDEVVEQKLSVDELQRAQELDGREEDMADTQAYAADFVGVRGADTFEGAADFGVAAGFFADAVEGAVRGQDELCLFGNVEVLAPVHP</sequence>
<name>A0A699VKY7_TANCI</name>